<dbReference type="SUPFAM" id="SSF56672">
    <property type="entry name" value="DNA/RNA polymerases"/>
    <property type="match status" value="1"/>
</dbReference>
<dbReference type="AlphaFoldDB" id="A2I5F9"/>
<dbReference type="InterPro" id="IPR043502">
    <property type="entry name" value="DNA/RNA_pol_sf"/>
</dbReference>
<keyword evidence="2" id="KW-0695">RNA-directed DNA polymerase</keyword>
<dbReference type="InterPro" id="IPR013103">
    <property type="entry name" value="RVT_2"/>
</dbReference>
<keyword evidence="2" id="KW-0548">Nucleotidyltransferase</keyword>
<feature type="domain" description="Reverse transcriptase Ty1/copia-type" evidence="1">
    <location>
        <begin position="42"/>
        <end position="122"/>
    </location>
</feature>
<sequence length="198" mass="22372">MAIAAACHMELHQLDINNAFLHGFIDEDLYMHPPWFIPKLNHIRFQSKYNYSMFTLKYGDSYTVVVAYVDDLLLVGTHLSSIQHLKEQPHAAFTIKDLGPLKYFLGVEVTRDSTGILLNQRNQFLCAPRVPHFLAAQHVLDWGACIDSARSLTGYCVFLGISLISWKSKKQKVVSKSSTEAEYRSMSHTTIPVTALPS</sequence>
<dbReference type="PANTHER" id="PTHR11439">
    <property type="entry name" value="GAG-POL-RELATED RETROTRANSPOSON"/>
    <property type="match status" value="1"/>
</dbReference>
<evidence type="ECO:0000259" key="1">
    <source>
        <dbReference type="Pfam" id="PF07727"/>
    </source>
</evidence>
<evidence type="ECO:0000313" key="2">
    <source>
        <dbReference type="EMBL" id="ABM55248.1"/>
    </source>
</evidence>
<organism evidence="2">
    <name type="scientific">Beta vulgaris</name>
    <name type="common">Sugar beet</name>
    <dbReference type="NCBI Taxonomy" id="161934"/>
    <lineage>
        <taxon>Eukaryota</taxon>
        <taxon>Viridiplantae</taxon>
        <taxon>Streptophyta</taxon>
        <taxon>Embryophyta</taxon>
        <taxon>Tracheophyta</taxon>
        <taxon>Spermatophyta</taxon>
        <taxon>Magnoliopsida</taxon>
        <taxon>eudicotyledons</taxon>
        <taxon>Gunneridae</taxon>
        <taxon>Pentapetalae</taxon>
        <taxon>Caryophyllales</taxon>
        <taxon>Chenopodiaceae</taxon>
        <taxon>Betoideae</taxon>
        <taxon>Beta</taxon>
    </lineage>
</organism>
<name>A2I5F9_BETVU</name>
<dbReference type="Pfam" id="PF07727">
    <property type="entry name" value="RVT_2"/>
    <property type="match status" value="1"/>
</dbReference>
<keyword evidence="2" id="KW-0808">Transferase</keyword>
<dbReference type="PANTHER" id="PTHR11439:SF522">
    <property type="entry name" value="REVERSE TRANSCRIPTASE TY1_COPIA-TYPE DOMAIN-CONTAINING PROTEIN"/>
    <property type="match status" value="1"/>
</dbReference>
<proteinExistence type="predicted"/>
<reference evidence="2" key="1">
    <citation type="submission" date="2006-11" db="EMBL/GenBank/DDBJ databases">
        <authorList>
            <person name="Kuykendall L.D."/>
            <person name="Shao J."/>
            <person name="Murphy T."/>
        </authorList>
    </citation>
    <scope>NUCLEOTIDE SEQUENCE</scope>
</reference>
<reference evidence="2" key="2">
    <citation type="journal article" date="2009" name="Int J Plant Genomics">
        <title>A Nest of LTR Retrotransposons Adjacent the Disease Resistance-Priming Gene NPR1 in Beta vulgaris L. U.S. Hybrid H20.</title>
        <authorList>
            <person name="Kuykendall D."/>
            <person name="Shao J."/>
            <person name="Trimmer K."/>
        </authorList>
    </citation>
    <scope>NUCLEOTIDE SEQUENCE</scope>
</reference>
<dbReference type="EMBL" id="EF101866">
    <property type="protein sequence ID" value="ABM55248.1"/>
    <property type="molecule type" value="Genomic_DNA"/>
</dbReference>
<protein>
    <submittedName>
        <fullName evidence="2">Reverse transcriptase</fullName>
    </submittedName>
</protein>
<dbReference type="GO" id="GO:0003964">
    <property type="term" value="F:RNA-directed DNA polymerase activity"/>
    <property type="evidence" value="ECO:0007669"/>
    <property type="project" value="UniProtKB-KW"/>
</dbReference>
<accession>A2I5F9</accession>